<dbReference type="PANTHER" id="PTHR32176:SF120">
    <property type="entry name" value="PATATIN"/>
    <property type="match status" value="1"/>
</dbReference>
<evidence type="ECO:0000259" key="9">
    <source>
        <dbReference type="PROSITE" id="PS51635"/>
    </source>
</evidence>
<dbReference type="PANTHER" id="PTHR32176">
    <property type="entry name" value="XYLOSE ISOMERASE"/>
    <property type="match status" value="1"/>
</dbReference>
<dbReference type="GO" id="GO:0004620">
    <property type="term" value="F:phospholipase activity"/>
    <property type="evidence" value="ECO:0007669"/>
    <property type="project" value="TreeGrafter"/>
</dbReference>
<evidence type="ECO:0000313" key="10">
    <source>
        <dbReference type="EMBL" id="TVU09852.1"/>
    </source>
</evidence>
<dbReference type="GO" id="GO:0047372">
    <property type="term" value="F:monoacylglycerol lipase activity"/>
    <property type="evidence" value="ECO:0007669"/>
    <property type="project" value="TreeGrafter"/>
</dbReference>
<feature type="domain" description="PNPLA" evidence="9">
    <location>
        <begin position="77"/>
        <end position="285"/>
    </location>
</feature>
<dbReference type="OrthoDB" id="1658288at2759"/>
<reference evidence="10 11" key="1">
    <citation type="journal article" date="2019" name="Sci. Rep.">
        <title>A high-quality genome of Eragrostis curvula grass provides insights into Poaceae evolution and supports new strategies to enhance forage quality.</title>
        <authorList>
            <person name="Carballo J."/>
            <person name="Santos B.A.C.M."/>
            <person name="Zappacosta D."/>
            <person name="Garbus I."/>
            <person name="Selva J.P."/>
            <person name="Gallo C.A."/>
            <person name="Diaz A."/>
            <person name="Albertini E."/>
            <person name="Caccamo M."/>
            <person name="Echenique V."/>
        </authorList>
    </citation>
    <scope>NUCLEOTIDE SEQUENCE [LARGE SCALE GENOMIC DNA]</scope>
    <source>
        <strain evidence="11">cv. Victoria</strain>
        <tissue evidence="10">Leaf</tissue>
    </source>
</reference>
<dbReference type="AlphaFoldDB" id="A0A5J9TEZ8"/>
<feature type="short sequence motif" description="GXSXG" evidence="7">
    <location>
        <begin position="119"/>
        <end position="123"/>
    </location>
</feature>
<keyword evidence="5 7" id="KW-0443">Lipid metabolism</keyword>
<comment type="function">
    <text evidence="6">Possesses non-specific lipolytic acyl hydrolase (LAH) activity. Hydrolyzes phospholipids as well as galactolipids. May play a role in disease resistance.</text>
</comment>
<dbReference type="EC" id="3.1.1.-" evidence="8"/>
<evidence type="ECO:0000256" key="1">
    <source>
        <dbReference type="ARBA" id="ARBA00010240"/>
    </source>
</evidence>
<evidence type="ECO:0000256" key="7">
    <source>
        <dbReference type="PROSITE-ProRule" id="PRU01161"/>
    </source>
</evidence>
<feature type="active site" description="Proton acceptor" evidence="7">
    <location>
        <position position="272"/>
    </location>
</feature>
<evidence type="ECO:0000313" key="11">
    <source>
        <dbReference type="Proteomes" id="UP000324897"/>
    </source>
</evidence>
<dbReference type="Gene3D" id="3.40.1090.10">
    <property type="entry name" value="Cytosolic phospholipase A2 catalytic domain"/>
    <property type="match status" value="1"/>
</dbReference>
<dbReference type="EMBL" id="RWGY01000039">
    <property type="protein sequence ID" value="TVU09852.1"/>
    <property type="molecule type" value="Genomic_DNA"/>
</dbReference>
<evidence type="ECO:0000256" key="4">
    <source>
        <dbReference type="ARBA" id="ARBA00022963"/>
    </source>
</evidence>
<organism evidence="10 11">
    <name type="scientific">Eragrostis curvula</name>
    <name type="common">weeping love grass</name>
    <dbReference type="NCBI Taxonomy" id="38414"/>
    <lineage>
        <taxon>Eukaryota</taxon>
        <taxon>Viridiplantae</taxon>
        <taxon>Streptophyta</taxon>
        <taxon>Embryophyta</taxon>
        <taxon>Tracheophyta</taxon>
        <taxon>Spermatophyta</taxon>
        <taxon>Magnoliopsida</taxon>
        <taxon>Liliopsida</taxon>
        <taxon>Poales</taxon>
        <taxon>Poaceae</taxon>
        <taxon>PACMAD clade</taxon>
        <taxon>Chloridoideae</taxon>
        <taxon>Eragrostideae</taxon>
        <taxon>Eragrostidinae</taxon>
        <taxon>Eragrostis</taxon>
    </lineage>
</organism>
<dbReference type="PROSITE" id="PS51635">
    <property type="entry name" value="PNPLA"/>
    <property type="match status" value="1"/>
</dbReference>
<dbReference type="SUPFAM" id="SSF52151">
    <property type="entry name" value="FabD/lysophospholipase-like"/>
    <property type="match status" value="1"/>
</dbReference>
<evidence type="ECO:0000256" key="6">
    <source>
        <dbReference type="ARBA" id="ARBA00025642"/>
    </source>
</evidence>
<protein>
    <recommendedName>
        <fullName evidence="8">Patatin</fullName>
        <ecNumber evidence="8">3.1.1.-</ecNumber>
    </recommendedName>
</protein>
<feature type="short sequence motif" description="DGA/G" evidence="7">
    <location>
        <begin position="272"/>
        <end position="274"/>
    </location>
</feature>
<gene>
    <name evidence="10" type="ORF">EJB05_43349</name>
</gene>
<name>A0A5J9TEZ8_9POAL</name>
<dbReference type="Pfam" id="PF01734">
    <property type="entry name" value="Patatin"/>
    <property type="match status" value="1"/>
</dbReference>
<proteinExistence type="inferred from homology"/>
<evidence type="ECO:0000256" key="5">
    <source>
        <dbReference type="ARBA" id="ARBA00023098"/>
    </source>
</evidence>
<keyword evidence="4 7" id="KW-0442">Lipid degradation</keyword>
<keyword evidence="3" id="KW-0611">Plant defense</keyword>
<evidence type="ECO:0000256" key="2">
    <source>
        <dbReference type="ARBA" id="ARBA00022801"/>
    </source>
</evidence>
<comment type="domain">
    <text evidence="8">The nitrogen atoms of the two glycine residues in the GGXR motif define the oxyanion hole, and stabilize the oxyanion that forms during the nucleophilic attack by the catalytic serine during substrate cleavage.</text>
</comment>
<keyword evidence="2 7" id="KW-0378">Hydrolase</keyword>
<dbReference type="GO" id="GO:0006952">
    <property type="term" value="P:defense response"/>
    <property type="evidence" value="ECO:0007669"/>
    <property type="project" value="UniProtKB-KW"/>
</dbReference>
<dbReference type="FunFam" id="3.40.1090.10:FF:000005">
    <property type="entry name" value="Patatin"/>
    <property type="match status" value="1"/>
</dbReference>
<comment type="similarity">
    <text evidence="1 8">Belongs to the patatin family.</text>
</comment>
<dbReference type="GO" id="GO:0016042">
    <property type="term" value="P:lipid catabolic process"/>
    <property type="evidence" value="ECO:0007669"/>
    <property type="project" value="UniProtKB-UniRule"/>
</dbReference>
<dbReference type="InterPro" id="IPR002641">
    <property type="entry name" value="PNPLA_dom"/>
</dbReference>
<sequence length="460" mass="51151">MHNDLLLAQRPFLPVETLTFLIWKPIYTCLVHKLLHPKFLTILGGIQFVKPALEESWNMEIERNIQPPTYGSLVTILSIDGGGIRGIIPAVVLAFLESELQKLDGEDARLADYFDVMAGTSTGGLVTAMLATPNKKNRPLFAAKDIEAFYINHAPKIFPQQRGAFGRMMRIFRSLSGPCYDGKYLHEVVRKKLGITRLHQTLTNIVIPTFDIKRLQPIIFSSYEVKNNKNSTMNALLSDVCISTSAAPTYLPSHYFKTEDCHGNIKEFHLIDGGVAANNPALVGIGEVTKQIFKENPDFFPIKPMDYGRFLVISLGTGSSKFGANYSAQKAKSWGVFGWLFGNGSTPLVEVFTQASADMVDIHIAAVFKALHSEKNYLRIQDDTLQGTLSSVDVATKENLEKLSDIGEMLLKKPVSQANLETGHMVPACDSTNMTNEEALKRFAKLLSDERRIRKARSPK</sequence>
<dbReference type="Proteomes" id="UP000324897">
    <property type="component" value="Chromosome 3"/>
</dbReference>
<comment type="caution">
    <text evidence="10">The sequence shown here is derived from an EMBL/GenBank/DDBJ whole genome shotgun (WGS) entry which is preliminary data.</text>
</comment>
<feature type="active site" description="Nucleophile" evidence="7">
    <location>
        <position position="121"/>
    </location>
</feature>
<accession>A0A5J9TEZ8</accession>
<evidence type="ECO:0000256" key="3">
    <source>
        <dbReference type="ARBA" id="ARBA00022821"/>
    </source>
</evidence>
<dbReference type="InterPro" id="IPR016035">
    <property type="entry name" value="Acyl_Trfase/lysoPLipase"/>
</dbReference>
<feature type="short sequence motif" description="GXGXXG" evidence="7">
    <location>
        <begin position="81"/>
        <end position="86"/>
    </location>
</feature>
<keyword evidence="11" id="KW-1185">Reference proteome</keyword>
<comment type="function">
    <text evidence="8">Lipolytic acyl hydrolase (LAH).</text>
</comment>
<dbReference type="CDD" id="cd07214">
    <property type="entry name" value="Pat17_isozyme_like"/>
    <property type="match status" value="1"/>
</dbReference>
<dbReference type="Gramene" id="TVU09852">
    <property type="protein sequence ID" value="TVU09852"/>
    <property type="gene ID" value="EJB05_43349"/>
</dbReference>
<evidence type="ECO:0000256" key="8">
    <source>
        <dbReference type="RuleBase" id="RU361262"/>
    </source>
</evidence>